<evidence type="ECO:0000313" key="3">
    <source>
        <dbReference type="Proteomes" id="UP001602370"/>
    </source>
</evidence>
<keyword evidence="3" id="KW-1185">Reference proteome</keyword>
<protein>
    <submittedName>
        <fullName evidence="2">Uncharacterized protein</fullName>
    </submittedName>
</protein>
<organism evidence="2 3">
    <name type="scientific">Streptomyces flavochromogenes</name>
    <dbReference type="NCBI Taxonomy" id="68199"/>
    <lineage>
        <taxon>Bacteria</taxon>
        <taxon>Bacillati</taxon>
        <taxon>Actinomycetota</taxon>
        <taxon>Actinomycetes</taxon>
        <taxon>Kitasatosporales</taxon>
        <taxon>Streptomycetaceae</taxon>
        <taxon>Streptomyces</taxon>
    </lineage>
</organism>
<dbReference type="RefSeq" id="WP_388307741.1">
    <property type="nucleotide sequence ID" value="NZ_JBIBDZ010000004.1"/>
</dbReference>
<sequence>MDVEEVAEELYGLRPAEFVAARDTYVARARAAKDARAAKAVAALRRPSLAAWAANRLARQRKREAQQFLALGETLREAHRTLDAEQLRAASGQRQQLITALARTAAGLAGEAGLSVSDTVLHEIEQTLHGVLADQDVAEQWSRGRLVKAPEAAVGFPEVAQEAVPARRAPAAEAPEADETPGSGVAAGAAGRPAPKKKTARGVDARRLRERERARLRELERARTAAEEADDEVGRRERELAEARDARQTAAEEAEEAAELVSRLERELHDGRQAKQEARTASATAGKAVTTAEHALRDARRAAAQAARDLQDLESRSRD</sequence>
<feature type="region of interest" description="Disordered" evidence="1">
    <location>
        <begin position="159"/>
        <end position="319"/>
    </location>
</feature>
<evidence type="ECO:0000313" key="2">
    <source>
        <dbReference type="EMBL" id="MFF5920046.1"/>
    </source>
</evidence>
<feature type="compositionally biased region" description="Basic and acidic residues" evidence="1">
    <location>
        <begin position="309"/>
        <end position="319"/>
    </location>
</feature>
<feature type="compositionally biased region" description="Basic and acidic residues" evidence="1">
    <location>
        <begin position="201"/>
        <end position="247"/>
    </location>
</feature>
<feature type="compositionally biased region" description="Low complexity" evidence="1">
    <location>
        <begin position="159"/>
        <end position="174"/>
    </location>
</feature>
<comment type="caution">
    <text evidence="2">The sequence shown here is derived from an EMBL/GenBank/DDBJ whole genome shotgun (WGS) entry which is preliminary data.</text>
</comment>
<accession>A0ABW6XRQ1</accession>
<reference evidence="2 3" key="1">
    <citation type="submission" date="2024-10" db="EMBL/GenBank/DDBJ databases">
        <title>The Natural Products Discovery Center: Release of the First 8490 Sequenced Strains for Exploring Actinobacteria Biosynthetic Diversity.</title>
        <authorList>
            <person name="Kalkreuter E."/>
            <person name="Kautsar S.A."/>
            <person name="Yang D."/>
            <person name="Bader C.D."/>
            <person name="Teijaro C.N."/>
            <person name="Fluegel L."/>
            <person name="Davis C.M."/>
            <person name="Simpson J.R."/>
            <person name="Lauterbach L."/>
            <person name="Steele A.D."/>
            <person name="Gui C."/>
            <person name="Meng S."/>
            <person name="Li G."/>
            <person name="Viehrig K."/>
            <person name="Ye F."/>
            <person name="Su P."/>
            <person name="Kiefer A.F."/>
            <person name="Nichols A."/>
            <person name="Cepeda A.J."/>
            <person name="Yan W."/>
            <person name="Fan B."/>
            <person name="Jiang Y."/>
            <person name="Adhikari A."/>
            <person name="Zheng C.-J."/>
            <person name="Schuster L."/>
            <person name="Cowan T.M."/>
            <person name="Smanski M.J."/>
            <person name="Chevrette M.G."/>
            <person name="De Carvalho L.P.S."/>
            <person name="Shen B."/>
        </authorList>
    </citation>
    <scope>NUCLEOTIDE SEQUENCE [LARGE SCALE GENOMIC DNA]</scope>
    <source>
        <strain evidence="2 3">NPDC012605</strain>
    </source>
</reference>
<feature type="compositionally biased region" description="Basic and acidic residues" evidence="1">
    <location>
        <begin position="262"/>
        <end position="278"/>
    </location>
</feature>
<dbReference type="Proteomes" id="UP001602370">
    <property type="component" value="Unassembled WGS sequence"/>
</dbReference>
<gene>
    <name evidence="2" type="ORF">ACFY8C_17165</name>
</gene>
<dbReference type="EMBL" id="JBIBDZ010000004">
    <property type="protein sequence ID" value="MFF5920046.1"/>
    <property type="molecule type" value="Genomic_DNA"/>
</dbReference>
<name>A0ABW6XRQ1_9ACTN</name>
<dbReference type="Gene3D" id="1.20.120.330">
    <property type="entry name" value="Nucleotidyltransferases domain 2"/>
    <property type="match status" value="1"/>
</dbReference>
<evidence type="ECO:0000256" key="1">
    <source>
        <dbReference type="SAM" id="MobiDB-lite"/>
    </source>
</evidence>
<feature type="compositionally biased region" description="Low complexity" evidence="1">
    <location>
        <begin position="181"/>
        <end position="193"/>
    </location>
</feature>
<proteinExistence type="predicted"/>